<dbReference type="GO" id="GO:0071949">
    <property type="term" value="F:FAD binding"/>
    <property type="evidence" value="ECO:0007669"/>
    <property type="project" value="InterPro"/>
</dbReference>
<organism evidence="6 7">
    <name type="scientific">Pelagovum pacificum</name>
    <dbReference type="NCBI Taxonomy" id="2588711"/>
    <lineage>
        <taxon>Bacteria</taxon>
        <taxon>Pseudomonadati</taxon>
        <taxon>Pseudomonadota</taxon>
        <taxon>Alphaproteobacteria</taxon>
        <taxon>Rhodobacterales</taxon>
        <taxon>Paracoccaceae</taxon>
        <taxon>Pelagovum</taxon>
    </lineage>
</organism>
<dbReference type="Gene3D" id="3.30.43.10">
    <property type="entry name" value="Uridine Diphospho-n-acetylenolpyruvylglucosamine Reductase, domain 2"/>
    <property type="match status" value="1"/>
</dbReference>
<dbReference type="InterPro" id="IPR016169">
    <property type="entry name" value="FAD-bd_PCMH_sub2"/>
</dbReference>
<dbReference type="InterPro" id="IPR016171">
    <property type="entry name" value="Vanillyl_alc_oxidase_C-sub2"/>
</dbReference>
<dbReference type="PROSITE" id="PS51387">
    <property type="entry name" value="FAD_PCMH"/>
    <property type="match status" value="1"/>
</dbReference>
<gene>
    <name evidence="6" type="ORF">FHY64_16285</name>
</gene>
<dbReference type="InterPro" id="IPR036318">
    <property type="entry name" value="FAD-bd_PCMH-like_sf"/>
</dbReference>
<dbReference type="SUPFAM" id="SSF55103">
    <property type="entry name" value="FAD-linked oxidases, C-terminal domain"/>
    <property type="match status" value="1"/>
</dbReference>
<dbReference type="GO" id="GO:0003824">
    <property type="term" value="F:catalytic activity"/>
    <property type="evidence" value="ECO:0007669"/>
    <property type="project" value="InterPro"/>
</dbReference>
<comment type="caution">
    <text evidence="6">The sequence shown here is derived from an EMBL/GenBank/DDBJ whole genome shotgun (WGS) entry which is preliminary data.</text>
</comment>
<accession>A0A5C5GC55</accession>
<dbReference type="InterPro" id="IPR004113">
    <property type="entry name" value="FAD-bd_oxidored_4_C"/>
</dbReference>
<proteinExistence type="inferred from homology"/>
<dbReference type="EMBL" id="VFFF01000002">
    <property type="protein sequence ID" value="TNY31562.1"/>
    <property type="molecule type" value="Genomic_DNA"/>
</dbReference>
<dbReference type="PANTHER" id="PTHR43716">
    <property type="entry name" value="D-2-HYDROXYGLUTARATE DEHYDROGENASE, MITOCHONDRIAL"/>
    <property type="match status" value="1"/>
</dbReference>
<evidence type="ECO:0000313" key="7">
    <source>
        <dbReference type="Proteomes" id="UP000314011"/>
    </source>
</evidence>
<dbReference type="FunFam" id="1.10.45.10:FF:000001">
    <property type="entry name" value="D-lactate dehydrogenase mitochondrial"/>
    <property type="match status" value="1"/>
</dbReference>
<dbReference type="InterPro" id="IPR051264">
    <property type="entry name" value="FAD-oxidored/transferase_4"/>
</dbReference>
<dbReference type="Gene3D" id="1.10.45.10">
    <property type="entry name" value="Vanillyl-alcohol Oxidase, Chain A, domain 4"/>
    <property type="match status" value="1"/>
</dbReference>
<dbReference type="RefSeq" id="WP_140196648.1">
    <property type="nucleotide sequence ID" value="NZ_CP065915.1"/>
</dbReference>
<keyword evidence="3" id="KW-0285">Flavoprotein</keyword>
<sequence>MLDAMRSLLGLENVLTGDDAVPWGRDATGKYVGTPRAVLRPFDTAQVSAILAAANDSGTGIVPVSGNTGLNGGAFAEDQIVVSLDRMRKVRDIRPETRLAVVEAGVILSDLHEAAHAEGLSFPMTFGARGSARIGGILATNAGGSNVLRYGNTRDLVLGIEAVMADGRVMNLLTELHKNNTGYDLRHLLIGAEGTLGIITAAVVKLVPRPRAYATATIATGSLADALTLLNRLREASSGAVEAFEYMPDSYISGHLDAIPGAREPFSERHPVTLLTELGATSPKEAEPGPDGEIPLVATLEATLAEAMEDGLVRDATIARSESQRTEMWARREAAAEIAFHKRPFVDTDIALPLDRLQAFFDEVRARLARLDAGATDLAVAHLGDGNIHYTVYPTTDDAALLGQVRDIIDTTSVELGGTFSAEHGIGISKLGPMSRFKDPVALSAMQAIKRALDPKGILNPGKTLPAES</sequence>
<dbReference type="GO" id="GO:0022904">
    <property type="term" value="P:respiratory electron transport chain"/>
    <property type="evidence" value="ECO:0007669"/>
    <property type="project" value="TreeGrafter"/>
</dbReference>
<dbReference type="AlphaFoldDB" id="A0A5C5GC55"/>
<dbReference type="Proteomes" id="UP000314011">
    <property type="component" value="Unassembled WGS sequence"/>
</dbReference>
<dbReference type="Pfam" id="PF01565">
    <property type="entry name" value="FAD_binding_4"/>
    <property type="match status" value="1"/>
</dbReference>
<comment type="similarity">
    <text evidence="2">Belongs to the FAD-binding oxidoreductase/transferase type 4 family.</text>
</comment>
<comment type="cofactor">
    <cofactor evidence="1">
        <name>FAD</name>
        <dbReference type="ChEBI" id="CHEBI:57692"/>
    </cofactor>
</comment>
<dbReference type="InterPro" id="IPR016164">
    <property type="entry name" value="FAD-linked_Oxase-like_C"/>
</dbReference>
<dbReference type="SUPFAM" id="SSF56176">
    <property type="entry name" value="FAD-binding/transporter-associated domain-like"/>
    <property type="match status" value="1"/>
</dbReference>
<feature type="domain" description="FAD-binding PCMH-type" evidence="5">
    <location>
        <begin position="31"/>
        <end position="209"/>
    </location>
</feature>
<dbReference type="Pfam" id="PF02913">
    <property type="entry name" value="FAD-oxidase_C"/>
    <property type="match status" value="1"/>
</dbReference>
<evidence type="ECO:0000256" key="2">
    <source>
        <dbReference type="ARBA" id="ARBA00008000"/>
    </source>
</evidence>
<protein>
    <submittedName>
        <fullName evidence="6">FAD-binding oxidoreductase</fullName>
    </submittedName>
</protein>
<name>A0A5C5GC55_9RHOB</name>
<reference evidence="6 7" key="1">
    <citation type="submission" date="2019-06" db="EMBL/GenBank/DDBJ databases">
        <title>Genome of new Rhodobacteraceae sp. SM1903.</title>
        <authorList>
            <person name="Ren X."/>
        </authorList>
    </citation>
    <scope>NUCLEOTIDE SEQUENCE [LARGE SCALE GENOMIC DNA]</scope>
    <source>
        <strain evidence="6 7">SM1903</strain>
    </source>
</reference>
<evidence type="ECO:0000259" key="5">
    <source>
        <dbReference type="PROSITE" id="PS51387"/>
    </source>
</evidence>
<evidence type="ECO:0000256" key="4">
    <source>
        <dbReference type="ARBA" id="ARBA00022827"/>
    </source>
</evidence>
<dbReference type="Gene3D" id="3.30.465.10">
    <property type="match status" value="1"/>
</dbReference>
<dbReference type="InterPro" id="IPR016167">
    <property type="entry name" value="FAD-bd_PCMH_sub1"/>
</dbReference>
<evidence type="ECO:0000313" key="6">
    <source>
        <dbReference type="EMBL" id="TNY31562.1"/>
    </source>
</evidence>
<dbReference type="InterPro" id="IPR016166">
    <property type="entry name" value="FAD-bd_PCMH"/>
</dbReference>
<dbReference type="PANTHER" id="PTHR43716:SF2">
    <property type="entry name" value="BLL6224 PROTEIN"/>
    <property type="match status" value="1"/>
</dbReference>
<dbReference type="OrthoDB" id="9811557at2"/>
<dbReference type="Gene3D" id="3.30.70.2190">
    <property type="match status" value="1"/>
</dbReference>
<evidence type="ECO:0000256" key="1">
    <source>
        <dbReference type="ARBA" id="ARBA00001974"/>
    </source>
</evidence>
<dbReference type="InterPro" id="IPR006094">
    <property type="entry name" value="Oxid_FAD_bind_N"/>
</dbReference>
<keyword evidence="7" id="KW-1185">Reference proteome</keyword>
<evidence type="ECO:0000256" key="3">
    <source>
        <dbReference type="ARBA" id="ARBA00022630"/>
    </source>
</evidence>
<keyword evidence="4" id="KW-0274">FAD</keyword>
<dbReference type="Gene3D" id="3.30.70.2740">
    <property type="match status" value="1"/>
</dbReference>